<proteinExistence type="predicted"/>
<dbReference type="EMBL" id="JBHUKU010000002">
    <property type="protein sequence ID" value="MFD2457739.1"/>
    <property type="molecule type" value="Genomic_DNA"/>
</dbReference>
<dbReference type="Proteomes" id="UP001597419">
    <property type="component" value="Unassembled WGS sequence"/>
</dbReference>
<accession>A0ABW5G8W6</accession>
<dbReference type="InterPro" id="IPR010982">
    <property type="entry name" value="Lambda_DNA-bd_dom_sf"/>
</dbReference>
<reference evidence="3" key="1">
    <citation type="journal article" date="2019" name="Int. J. Syst. Evol. Microbiol.">
        <title>The Global Catalogue of Microorganisms (GCM) 10K type strain sequencing project: providing services to taxonomists for standard genome sequencing and annotation.</title>
        <authorList>
            <consortium name="The Broad Institute Genomics Platform"/>
            <consortium name="The Broad Institute Genome Sequencing Center for Infectious Disease"/>
            <person name="Wu L."/>
            <person name="Ma J."/>
        </authorList>
    </citation>
    <scope>NUCLEOTIDE SEQUENCE [LARGE SCALE GENOMIC DNA]</scope>
    <source>
        <strain evidence="3">CGMCC 4.7643</strain>
    </source>
</reference>
<dbReference type="SMART" id="SM00530">
    <property type="entry name" value="HTH_XRE"/>
    <property type="match status" value="1"/>
</dbReference>
<dbReference type="PROSITE" id="PS50943">
    <property type="entry name" value="HTH_CROC1"/>
    <property type="match status" value="1"/>
</dbReference>
<feature type="domain" description="HTH cro/C1-type" evidence="1">
    <location>
        <begin position="26"/>
        <end position="81"/>
    </location>
</feature>
<sequence length="454" mass="47727">MTTTRGIWRTEAVADAVVAGAPGPIVRALREANRLTLKRMAELCGYSISALSRMETGRQPLRDVDTLRRIVDVLGVPPALLGLAERRLGETPISTAVTRVGDSTAADKGDAMRRRAFLAAAGLTVAWPSQAGAAVTSPDPAAVLADRLGDVLLGPVTPGEPASPASLSTALRAAQQDFLACRYLVLAQRLPEVISAGEAIVRRHGGLAAHAILAQAYILASRVLTKLDASGLEWVAADRASHVADVAGDPLISAEAQRMVASSARRAGHHGRAQELTLAAAERLAIGAASPPAHLAMYGLLHCSAAYAAARAGDRERAADLLDDASATAERLASDPARYRALVANVVSHRVSTSYLLGDAGTALHHAASLPLSFVPTVERQARLLVDTALAAAQWDQPAHAYRVLLEAERRAPGEVHTRSTVRALVTNLMEARNQAAMPGLPRLAQRVHATRVS</sequence>
<dbReference type="SUPFAM" id="SSF47413">
    <property type="entry name" value="lambda repressor-like DNA-binding domains"/>
    <property type="match status" value="1"/>
</dbReference>
<evidence type="ECO:0000313" key="3">
    <source>
        <dbReference type="Proteomes" id="UP001597419"/>
    </source>
</evidence>
<comment type="caution">
    <text evidence="2">The sequence shown here is derived from an EMBL/GenBank/DDBJ whole genome shotgun (WGS) entry which is preliminary data.</text>
</comment>
<dbReference type="RefSeq" id="WP_345389328.1">
    <property type="nucleotide sequence ID" value="NZ_BAABHG010000003.1"/>
</dbReference>
<dbReference type="Pfam" id="PF13560">
    <property type="entry name" value="HTH_31"/>
    <property type="match status" value="1"/>
</dbReference>
<protein>
    <submittedName>
        <fullName evidence="2">Helix-turn-helix domain-containing protein</fullName>
    </submittedName>
</protein>
<keyword evidence="3" id="KW-1185">Reference proteome</keyword>
<organism evidence="2 3">
    <name type="scientific">Amycolatopsis samaneae</name>
    <dbReference type="NCBI Taxonomy" id="664691"/>
    <lineage>
        <taxon>Bacteria</taxon>
        <taxon>Bacillati</taxon>
        <taxon>Actinomycetota</taxon>
        <taxon>Actinomycetes</taxon>
        <taxon>Pseudonocardiales</taxon>
        <taxon>Pseudonocardiaceae</taxon>
        <taxon>Amycolatopsis</taxon>
    </lineage>
</organism>
<name>A0ABW5G8W6_9PSEU</name>
<dbReference type="Gene3D" id="1.10.260.40">
    <property type="entry name" value="lambda repressor-like DNA-binding domains"/>
    <property type="match status" value="1"/>
</dbReference>
<dbReference type="InterPro" id="IPR001387">
    <property type="entry name" value="Cro/C1-type_HTH"/>
</dbReference>
<evidence type="ECO:0000313" key="2">
    <source>
        <dbReference type="EMBL" id="MFD2457739.1"/>
    </source>
</evidence>
<gene>
    <name evidence="2" type="ORF">ACFSYJ_03970</name>
</gene>
<dbReference type="CDD" id="cd00093">
    <property type="entry name" value="HTH_XRE"/>
    <property type="match status" value="1"/>
</dbReference>
<evidence type="ECO:0000259" key="1">
    <source>
        <dbReference type="PROSITE" id="PS50943"/>
    </source>
</evidence>